<dbReference type="SUPFAM" id="SSF55073">
    <property type="entry name" value="Nucleotide cyclase"/>
    <property type="match status" value="1"/>
</dbReference>
<dbReference type="InterPro" id="IPR001633">
    <property type="entry name" value="EAL_dom"/>
</dbReference>
<dbReference type="SMART" id="SM00267">
    <property type="entry name" value="GGDEF"/>
    <property type="match status" value="1"/>
</dbReference>
<dbReference type="OrthoDB" id="5714182at2"/>
<dbReference type="InterPro" id="IPR052155">
    <property type="entry name" value="Biofilm_reg_signaling"/>
</dbReference>
<sequence length="944" mass="106977">MYISLKWKLVVFLSLVLATVTVAWTWQSVYKQLENFEDKLERGYSAQNKLIEELVSDNYLKLSQLALLIAENPTIEQRLSEHDNEEATEQALESDWLSYNINLGLDYLAVYDADKQARSEIFSSMIESDRQLSGYVARELLSRNSPHSQKNFIYCARVCLMVVLEPFITDNGTAGTIVVAQNMAELVRSYSDFSSAALGILIEDVEPLPGSSQERYLDQWHLRAWAVSDFERVFPVLEGYAQGNPHHNPRNELYHSGDASYLVKSLATSIETLGNNVYFMSISDETSDYLMMQDNIRRGLWTGMLVLLVAEGLLLLLLVAPLNRLTRITNALHLLPYQQFSRAANKLSTGRSWFPDELSTLETSTAYVATELEKLQGELTLKNKSLENQIHALTRSRAFLSRLFDNAQIFIITQDHDSRILSTNTKFEAMYQHVPDNFGVLFSDELQSDHFQEHVQRLHAREEEVFQQELRQFDKNGKEMVIAWTHTLVEDESGEEIVLSIGIDQTMQKLAEHDLRRMANHDSLTGIGNRRYFNTALAQFLNADMHGALVFIDVNRFKQINDIYGHATGDKVLVEIAQKLRTHLRNSDVICRFAGDEFIAILANTDANSLPPILDKVLENLCGSVKVASGRSVNYTVSIGASLFPAHGDDAQTLTTNADMAMYNAKRKGLGHWHIFDPDEEQVVQLKIDNSLILNIRNALRDNAFHLVYQPVVNLHTEEISHYEVLVRMLDERGETISPGLFIPVAERSGEIRRIDEWVLDNALKQFSEMRALGPCPKLAVNISAPTMQADDFPQMVIDTINKYHIDPDDLIIELTETSYIENFQQVLRNLQQVTGSGVRIALDDFGVGYSSFTHLKLLPLSYVKLDGSYIRQLQQNQEDQIFVRSLAAIVEAYGMETIAEFIEDEDTLGLLRSLGVTHGQGYYLGRPAPLVLGESHQRRSTSH</sequence>
<dbReference type="SMART" id="SM00052">
    <property type="entry name" value="EAL"/>
    <property type="match status" value="1"/>
</dbReference>
<accession>A0A4Z0M571</accession>
<feature type="coiled-coil region" evidence="1">
    <location>
        <begin position="369"/>
        <end position="403"/>
    </location>
</feature>
<dbReference type="InterPro" id="IPR035919">
    <property type="entry name" value="EAL_sf"/>
</dbReference>
<evidence type="ECO:0000259" key="3">
    <source>
        <dbReference type="PROSITE" id="PS50883"/>
    </source>
</evidence>
<dbReference type="Pfam" id="PF14827">
    <property type="entry name" value="dCache_3"/>
    <property type="match status" value="1"/>
</dbReference>
<dbReference type="PANTHER" id="PTHR44757:SF2">
    <property type="entry name" value="BIOFILM ARCHITECTURE MAINTENANCE PROTEIN MBAA"/>
    <property type="match status" value="1"/>
</dbReference>
<dbReference type="InterPro" id="IPR029150">
    <property type="entry name" value="dCache_3"/>
</dbReference>
<keyword evidence="1" id="KW-0175">Coiled coil</keyword>
<keyword evidence="2" id="KW-0472">Membrane</keyword>
<dbReference type="CDD" id="cd01949">
    <property type="entry name" value="GGDEF"/>
    <property type="match status" value="1"/>
</dbReference>
<keyword evidence="2" id="KW-0812">Transmembrane</keyword>
<protein>
    <submittedName>
        <fullName evidence="5">EAL domain-containing protein</fullName>
    </submittedName>
</protein>
<reference evidence="5 6" key="1">
    <citation type="submission" date="2019-04" db="EMBL/GenBank/DDBJ databases">
        <title>Taxonomy of novel Haliea sp. from mangrove soil of West Coast of India.</title>
        <authorList>
            <person name="Verma A."/>
            <person name="Kumar P."/>
            <person name="Krishnamurthi S."/>
        </authorList>
    </citation>
    <scope>NUCLEOTIDE SEQUENCE [LARGE SCALE GENOMIC DNA]</scope>
    <source>
        <strain evidence="5 6">SAOS-164</strain>
    </source>
</reference>
<dbReference type="Gene3D" id="3.30.450.20">
    <property type="entry name" value="PAS domain"/>
    <property type="match status" value="1"/>
</dbReference>
<comment type="caution">
    <text evidence="5">The sequence shown here is derived from an EMBL/GenBank/DDBJ whole genome shotgun (WGS) entry which is preliminary data.</text>
</comment>
<dbReference type="Gene3D" id="3.20.20.450">
    <property type="entry name" value="EAL domain"/>
    <property type="match status" value="1"/>
</dbReference>
<dbReference type="InterPro" id="IPR035965">
    <property type="entry name" value="PAS-like_dom_sf"/>
</dbReference>
<evidence type="ECO:0000256" key="2">
    <source>
        <dbReference type="SAM" id="Phobius"/>
    </source>
</evidence>
<proteinExistence type="predicted"/>
<dbReference type="CDD" id="cd00130">
    <property type="entry name" value="PAS"/>
    <property type="match status" value="1"/>
</dbReference>
<dbReference type="PROSITE" id="PS50887">
    <property type="entry name" value="GGDEF"/>
    <property type="match status" value="1"/>
</dbReference>
<dbReference type="InterPro" id="IPR043128">
    <property type="entry name" value="Rev_trsase/Diguanyl_cyclase"/>
</dbReference>
<dbReference type="PANTHER" id="PTHR44757">
    <property type="entry name" value="DIGUANYLATE CYCLASE DGCP"/>
    <property type="match status" value="1"/>
</dbReference>
<evidence type="ECO:0000313" key="6">
    <source>
        <dbReference type="Proteomes" id="UP000298050"/>
    </source>
</evidence>
<dbReference type="CDD" id="cd01948">
    <property type="entry name" value="EAL"/>
    <property type="match status" value="1"/>
</dbReference>
<feature type="domain" description="EAL" evidence="3">
    <location>
        <begin position="689"/>
        <end position="942"/>
    </location>
</feature>
<evidence type="ECO:0000259" key="4">
    <source>
        <dbReference type="PROSITE" id="PS50887"/>
    </source>
</evidence>
<gene>
    <name evidence="5" type="ORF">E4634_05330</name>
</gene>
<dbReference type="InterPro" id="IPR000160">
    <property type="entry name" value="GGDEF_dom"/>
</dbReference>
<feature type="transmembrane region" description="Helical" evidence="2">
    <location>
        <begin position="300"/>
        <end position="320"/>
    </location>
</feature>
<dbReference type="Pfam" id="PF00563">
    <property type="entry name" value="EAL"/>
    <property type="match status" value="1"/>
</dbReference>
<dbReference type="NCBIfam" id="TIGR00229">
    <property type="entry name" value="sensory_box"/>
    <property type="match status" value="1"/>
</dbReference>
<dbReference type="PROSITE" id="PS50883">
    <property type="entry name" value="EAL"/>
    <property type="match status" value="1"/>
</dbReference>
<dbReference type="RefSeq" id="WP_135441582.1">
    <property type="nucleotide sequence ID" value="NZ_SRLE01000005.1"/>
</dbReference>
<dbReference type="EMBL" id="SRLE01000005">
    <property type="protein sequence ID" value="TGD74624.1"/>
    <property type="molecule type" value="Genomic_DNA"/>
</dbReference>
<evidence type="ECO:0000313" key="5">
    <source>
        <dbReference type="EMBL" id="TGD74624.1"/>
    </source>
</evidence>
<dbReference type="Gene3D" id="3.30.70.270">
    <property type="match status" value="1"/>
</dbReference>
<keyword evidence="2" id="KW-1133">Transmembrane helix</keyword>
<dbReference type="Proteomes" id="UP000298050">
    <property type="component" value="Unassembled WGS sequence"/>
</dbReference>
<dbReference type="SUPFAM" id="SSF55785">
    <property type="entry name" value="PYP-like sensor domain (PAS domain)"/>
    <property type="match status" value="1"/>
</dbReference>
<dbReference type="AlphaFoldDB" id="A0A4Z0M571"/>
<keyword evidence="6" id="KW-1185">Reference proteome</keyword>
<dbReference type="InterPro" id="IPR000014">
    <property type="entry name" value="PAS"/>
</dbReference>
<dbReference type="SUPFAM" id="SSF141868">
    <property type="entry name" value="EAL domain-like"/>
    <property type="match status" value="1"/>
</dbReference>
<organism evidence="5 6">
    <name type="scientific">Mangrovimicrobium sediminis</name>
    <dbReference type="NCBI Taxonomy" id="2562682"/>
    <lineage>
        <taxon>Bacteria</taxon>
        <taxon>Pseudomonadati</taxon>
        <taxon>Pseudomonadota</taxon>
        <taxon>Gammaproteobacteria</taxon>
        <taxon>Cellvibrionales</taxon>
        <taxon>Halieaceae</taxon>
        <taxon>Mangrovimicrobium</taxon>
    </lineage>
</organism>
<evidence type="ECO:0000256" key="1">
    <source>
        <dbReference type="SAM" id="Coils"/>
    </source>
</evidence>
<name>A0A4Z0M571_9GAMM</name>
<dbReference type="Pfam" id="PF00990">
    <property type="entry name" value="GGDEF"/>
    <property type="match status" value="1"/>
</dbReference>
<dbReference type="NCBIfam" id="TIGR00254">
    <property type="entry name" value="GGDEF"/>
    <property type="match status" value="1"/>
</dbReference>
<feature type="domain" description="GGDEF" evidence="4">
    <location>
        <begin position="545"/>
        <end position="678"/>
    </location>
</feature>
<dbReference type="InterPro" id="IPR029787">
    <property type="entry name" value="Nucleotide_cyclase"/>
</dbReference>